<dbReference type="Proteomes" id="UP000289437">
    <property type="component" value="Unassembled WGS sequence"/>
</dbReference>
<evidence type="ECO:0000256" key="1">
    <source>
        <dbReference type="ARBA" id="ARBA00022729"/>
    </source>
</evidence>
<reference evidence="5" key="2">
    <citation type="submission" date="2019-02" db="EMBL/GenBank/DDBJ databases">
        <title>Granulicella sibirica sp. nov., a psychrotolerant acidobacterium isolated from an organic soil layer in forested tundra, West Siberia.</title>
        <authorList>
            <person name="Oshkin I.Y."/>
            <person name="Kulichevskaya I.S."/>
            <person name="Rijpstra W.I.C."/>
            <person name="Sinninghe Damste J.S."/>
            <person name="Rakitin A.L."/>
            <person name="Ravin N.V."/>
            <person name="Dedysh S.N."/>
        </authorList>
    </citation>
    <scope>NUCLEOTIDE SEQUENCE [LARGE SCALE GENOMIC DNA]</scope>
    <source>
        <strain evidence="5">AF10</strain>
    </source>
</reference>
<gene>
    <name evidence="4" type="ORF">GRAN_0312</name>
</gene>
<comment type="caution">
    <text evidence="4">The sequence shown here is derived from an EMBL/GenBank/DDBJ whole genome shotgun (WGS) entry which is preliminary data.</text>
</comment>
<dbReference type="PANTHER" id="PTHR36504">
    <property type="entry name" value="LIPOPOLYSACCHARIDE EXPORT SYSTEM PROTEIN LPTA"/>
    <property type="match status" value="1"/>
</dbReference>
<dbReference type="GO" id="GO:0015920">
    <property type="term" value="P:lipopolysaccharide transport"/>
    <property type="evidence" value="ECO:0007669"/>
    <property type="project" value="TreeGrafter"/>
</dbReference>
<accession>A0A4Q0T2D8</accession>
<dbReference type="InterPro" id="IPR052037">
    <property type="entry name" value="LPS_export_LptA"/>
</dbReference>
<keyword evidence="5" id="KW-1185">Reference proteome</keyword>
<feature type="compositionally biased region" description="Basic and acidic residues" evidence="2">
    <location>
        <begin position="808"/>
        <end position="821"/>
    </location>
</feature>
<reference evidence="4 5" key="1">
    <citation type="submission" date="2018-11" db="EMBL/GenBank/DDBJ databases">
        <authorList>
            <person name="Mardanov A.V."/>
            <person name="Ravin N.V."/>
            <person name="Dedysh S.N."/>
        </authorList>
    </citation>
    <scope>NUCLEOTIDE SEQUENCE [LARGE SCALE GENOMIC DNA]</scope>
    <source>
        <strain evidence="4 5">AF10</strain>
    </source>
</reference>
<evidence type="ECO:0000313" key="5">
    <source>
        <dbReference type="Proteomes" id="UP000289437"/>
    </source>
</evidence>
<dbReference type="GO" id="GO:0030288">
    <property type="term" value="C:outer membrane-bounded periplasmic space"/>
    <property type="evidence" value="ECO:0007669"/>
    <property type="project" value="TreeGrafter"/>
</dbReference>
<dbReference type="AlphaFoldDB" id="A0A4Q0T2D8"/>
<dbReference type="GO" id="GO:0009279">
    <property type="term" value="C:cell outer membrane"/>
    <property type="evidence" value="ECO:0007669"/>
    <property type="project" value="TreeGrafter"/>
</dbReference>
<feature type="region of interest" description="Disordered" evidence="2">
    <location>
        <begin position="250"/>
        <end position="270"/>
    </location>
</feature>
<dbReference type="InterPro" id="IPR005653">
    <property type="entry name" value="OstA-like_N"/>
</dbReference>
<feature type="region of interest" description="Disordered" evidence="2">
    <location>
        <begin position="791"/>
        <end position="821"/>
    </location>
</feature>
<dbReference type="EMBL" id="RDSM01000001">
    <property type="protein sequence ID" value="RXH57002.1"/>
    <property type="molecule type" value="Genomic_DNA"/>
</dbReference>
<evidence type="ECO:0000256" key="2">
    <source>
        <dbReference type="SAM" id="MobiDB-lite"/>
    </source>
</evidence>
<name>A0A4Q0T2D8_9BACT</name>
<dbReference type="Gene3D" id="2.60.450.10">
    <property type="entry name" value="Lipopolysaccharide (LPS) transport protein A like domain"/>
    <property type="match status" value="2"/>
</dbReference>
<feature type="domain" description="Organic solvent tolerance-like N-terminal" evidence="3">
    <location>
        <begin position="663"/>
        <end position="767"/>
    </location>
</feature>
<sequence length="821" mass="86062">MVGATLLVLVVGGFLGYAHYRSRRFLAGLPGRLGANISRQAEGYTWSQSGSDGHAIFTMHAAKLEQRNDGKVLLHDVGIVLYGRKQDRADRVYGNEFEYDQAAEIIRAIGEVHMDLEAPAPADGSTKKQRPVPVTEGEPVSDAKMIHVKTSGLVYLKKLGVAATPEDIEFSEGKMTGRAHGADYNSDTGVLVLQSNVRMNGLTTTGPMVMTASRAELHRLEQVADLTGAKVVTTQETVTAEQGVVHVRKDGSPERMEGSGKVTVTRSTGGTLTAGHADVLLNADGKAENARFSGDVTYSEDESARQERGTAADLRVLFDKAGQAEHVSMTGGVRMETREQVPASGAWNSRTLTGQAVEIALGPSGTEKKAEIRDAEATGGARLVVVDEAKKPGQKETRTEMAGDDLKAHFLAGKQVSKVLGTGHTSLHQLNGDGVDEVSSGDTTDLEFRTSDTASHGGRQAEQLASAVQQGHVVTVRKSMRKQGSAMVPVEERSTAEKAVYDADADKVTLTGGVQMTNTESTLWGNRVVVERGAGNATAEGAVRVNYAQAAKDGSEGEPVHILADRAEFKRGPVDAAAGAKKPEADTAFFYGTGRAARLWQGPSQVEAPVLEFEQGAKRLTASGPGTGMVVHTTLVSQGSTVKPAAQKSVAGKASGQGGPVRIASRKMVYTDAAREVVFSGGVLVEDAQGSMKAQQATAYLQGPEAAKAGGPPSAAGKTPGMFLGGSVDRVVATGKIDIVQPGRRGTGEQLVYTSSDGLFVLTGTPAAPPKVEDDARGTVTGAALQFHSGDDSVVVSSGGIQTGSKENAGKRVRTETRVKQ</sequence>
<keyword evidence="1" id="KW-0732">Signal</keyword>
<feature type="region of interest" description="Disordered" evidence="2">
    <location>
        <begin position="119"/>
        <end position="138"/>
    </location>
</feature>
<evidence type="ECO:0000313" key="4">
    <source>
        <dbReference type="EMBL" id="RXH57002.1"/>
    </source>
</evidence>
<evidence type="ECO:0000259" key="3">
    <source>
        <dbReference type="Pfam" id="PF03968"/>
    </source>
</evidence>
<dbReference type="PANTHER" id="PTHR36504:SF1">
    <property type="entry name" value="LIPOPOLYSACCHARIDE EXPORT SYSTEM PROTEIN LPTA"/>
    <property type="match status" value="1"/>
</dbReference>
<organism evidence="4 5">
    <name type="scientific">Granulicella sibirica</name>
    <dbReference type="NCBI Taxonomy" id="2479048"/>
    <lineage>
        <taxon>Bacteria</taxon>
        <taxon>Pseudomonadati</taxon>
        <taxon>Acidobacteriota</taxon>
        <taxon>Terriglobia</taxon>
        <taxon>Terriglobales</taxon>
        <taxon>Acidobacteriaceae</taxon>
        <taxon>Granulicella</taxon>
    </lineage>
</organism>
<dbReference type="Pfam" id="PF03968">
    <property type="entry name" value="LptD_N"/>
    <property type="match status" value="1"/>
</dbReference>
<dbReference type="GO" id="GO:0017089">
    <property type="term" value="F:glycolipid transfer activity"/>
    <property type="evidence" value="ECO:0007669"/>
    <property type="project" value="TreeGrafter"/>
</dbReference>
<protein>
    <recommendedName>
        <fullName evidence="3">Organic solvent tolerance-like N-terminal domain-containing protein</fullName>
    </recommendedName>
</protein>
<proteinExistence type="predicted"/>